<proteinExistence type="predicted"/>
<feature type="transmembrane region" description="Helical" evidence="1">
    <location>
        <begin position="190"/>
        <end position="213"/>
    </location>
</feature>
<keyword evidence="1" id="KW-0472">Membrane</keyword>
<evidence type="ECO:0000313" key="2">
    <source>
        <dbReference type="EMBL" id="AGS51921.1"/>
    </source>
</evidence>
<name>A0A806JYB3_9BACT</name>
<dbReference type="EMBL" id="JQ844177">
    <property type="protein sequence ID" value="AGS51921.1"/>
    <property type="molecule type" value="Genomic_DNA"/>
</dbReference>
<dbReference type="AlphaFoldDB" id="A0A806JYB3"/>
<keyword evidence="1" id="KW-1133">Transmembrane helix</keyword>
<keyword evidence="1" id="KW-0812">Transmembrane</keyword>
<reference evidence="2" key="1">
    <citation type="submission" date="2012-03" db="EMBL/GenBank/DDBJ databases">
        <title>Functional metagenomics reveals considerable lignocellulase gene clusters in the gut microbiome of a wood-feeding higher termite.</title>
        <authorList>
            <person name="Liu N."/>
        </authorList>
    </citation>
    <scope>NUCLEOTIDE SEQUENCE</scope>
</reference>
<protein>
    <submittedName>
        <fullName evidence="2">Uncharacterized protein</fullName>
    </submittedName>
</protein>
<accession>A0A806JYB3</accession>
<feature type="transmembrane region" description="Helical" evidence="1">
    <location>
        <begin position="149"/>
        <end position="170"/>
    </location>
</feature>
<feature type="transmembrane region" description="Helical" evidence="1">
    <location>
        <begin position="121"/>
        <end position="142"/>
    </location>
</feature>
<sequence>MILSAAFTFGISFVLEQWKSVPPAQTAGIQLGDKGLILSNSLNRNETAVILLNGTSDPLGPRVTSVPGQPLVFQEAVFAAGTSYDLPPVPFGDNTPWFLKDLSIDIRLNAELFQKKFIEGIIPFFIYVCPLIFMLCSLGYAIKFSAWPLANFFLGILAFRGILALETFFNSPEMQEIISSFLRNAIPVSFAVPLIFCIFGLLVCLYSVLVFIVRRRLDNDD</sequence>
<organism evidence="2">
    <name type="scientific">uncultured bacterium contig00002</name>
    <dbReference type="NCBI Taxonomy" id="1181494"/>
    <lineage>
        <taxon>Bacteria</taxon>
        <taxon>environmental samples</taxon>
    </lineage>
</organism>
<evidence type="ECO:0000256" key="1">
    <source>
        <dbReference type="SAM" id="Phobius"/>
    </source>
</evidence>